<reference evidence="1" key="1">
    <citation type="submission" date="2018-05" db="EMBL/GenBank/DDBJ databases">
        <authorList>
            <person name="Lanie J.A."/>
            <person name="Ng W.-L."/>
            <person name="Kazmierczak K.M."/>
            <person name="Andrzejewski T.M."/>
            <person name="Davidsen T.M."/>
            <person name="Wayne K.J."/>
            <person name="Tettelin H."/>
            <person name="Glass J.I."/>
            <person name="Rusch D."/>
            <person name="Podicherti R."/>
            <person name="Tsui H.-C.T."/>
            <person name="Winkler M.E."/>
        </authorList>
    </citation>
    <scope>NUCLEOTIDE SEQUENCE</scope>
</reference>
<protein>
    <submittedName>
        <fullName evidence="1">Uncharacterized protein</fullName>
    </submittedName>
</protein>
<sequence>MPNAIKKLQERKIFRIDSLIQSTVTKHWYGSPVDIKTTL</sequence>
<dbReference type="EMBL" id="UINC01214233">
    <property type="protein sequence ID" value="SVE39368.1"/>
    <property type="molecule type" value="Genomic_DNA"/>
</dbReference>
<organism evidence="1">
    <name type="scientific">marine metagenome</name>
    <dbReference type="NCBI Taxonomy" id="408172"/>
    <lineage>
        <taxon>unclassified sequences</taxon>
        <taxon>metagenomes</taxon>
        <taxon>ecological metagenomes</taxon>
    </lineage>
</organism>
<evidence type="ECO:0000313" key="1">
    <source>
        <dbReference type="EMBL" id="SVE39368.1"/>
    </source>
</evidence>
<dbReference type="AlphaFoldDB" id="A0A383D6A5"/>
<name>A0A383D6A5_9ZZZZ</name>
<feature type="non-terminal residue" evidence="1">
    <location>
        <position position="39"/>
    </location>
</feature>
<gene>
    <name evidence="1" type="ORF">METZ01_LOCUS492222</name>
</gene>
<accession>A0A383D6A5</accession>
<proteinExistence type="predicted"/>